<dbReference type="Pfam" id="PF05154">
    <property type="entry name" value="TM2"/>
    <property type="match status" value="2"/>
</dbReference>
<accession>A0A6M0JW12</accession>
<evidence type="ECO:0000313" key="9">
    <source>
        <dbReference type="Proteomes" id="UP000483379"/>
    </source>
</evidence>
<gene>
    <name evidence="8" type="ORF">G3446_05625</name>
</gene>
<dbReference type="InterPro" id="IPR050932">
    <property type="entry name" value="TM2D1-3-like"/>
</dbReference>
<feature type="transmembrane region" description="Helical" evidence="6">
    <location>
        <begin position="76"/>
        <end position="94"/>
    </location>
</feature>
<evidence type="ECO:0000256" key="1">
    <source>
        <dbReference type="ARBA" id="ARBA00004141"/>
    </source>
</evidence>
<name>A0A6M0JW12_9GAMM</name>
<evidence type="ECO:0000256" key="6">
    <source>
        <dbReference type="SAM" id="Phobius"/>
    </source>
</evidence>
<dbReference type="GO" id="GO:0016020">
    <property type="term" value="C:membrane"/>
    <property type="evidence" value="ECO:0007669"/>
    <property type="project" value="UniProtKB-SubCell"/>
</dbReference>
<keyword evidence="3 6" id="KW-1133">Transmembrane helix</keyword>
<feature type="transmembrane region" description="Helical" evidence="6">
    <location>
        <begin position="35"/>
        <end position="55"/>
    </location>
</feature>
<dbReference type="AlphaFoldDB" id="A0A6M0JW12"/>
<dbReference type="PANTHER" id="PTHR21016">
    <property type="entry name" value="BETA-AMYLOID BINDING PROTEIN-RELATED"/>
    <property type="match status" value="1"/>
</dbReference>
<feature type="domain" description="TM2" evidence="7">
    <location>
        <begin position="71"/>
        <end position="119"/>
    </location>
</feature>
<feature type="transmembrane region" description="Helical" evidence="6">
    <location>
        <begin position="12"/>
        <end position="29"/>
    </location>
</feature>
<evidence type="ECO:0000313" key="8">
    <source>
        <dbReference type="EMBL" id="NEV61379.1"/>
    </source>
</evidence>
<proteinExistence type="predicted"/>
<protein>
    <submittedName>
        <fullName evidence="8">TM2 domain-containing protein</fullName>
    </submittedName>
</protein>
<evidence type="ECO:0000256" key="5">
    <source>
        <dbReference type="SAM" id="MobiDB-lite"/>
    </source>
</evidence>
<dbReference type="InterPro" id="IPR007829">
    <property type="entry name" value="TM2"/>
</dbReference>
<dbReference type="PANTHER" id="PTHR21016:SF25">
    <property type="entry name" value="TM2 DOMAIN-CONTAINING PROTEIN DDB_G0277895-RELATED"/>
    <property type="match status" value="1"/>
</dbReference>
<dbReference type="EMBL" id="JAAIJQ010000012">
    <property type="protein sequence ID" value="NEV61379.1"/>
    <property type="molecule type" value="Genomic_DNA"/>
</dbReference>
<reference evidence="8 9" key="1">
    <citation type="submission" date="2020-02" db="EMBL/GenBank/DDBJ databases">
        <title>Genome sequences of Thiorhodococcus mannitoliphagus and Thiorhodococcus minor, purple sulfur photosynthetic bacteria in the gammaproteobacterial family, Chromatiaceae.</title>
        <authorList>
            <person name="Aviles F.A."/>
            <person name="Meyer T.E."/>
            <person name="Kyndt J.A."/>
        </authorList>
    </citation>
    <scope>NUCLEOTIDE SEQUENCE [LARGE SCALE GENOMIC DNA]</scope>
    <source>
        <strain evidence="8 9">DSM 11518</strain>
    </source>
</reference>
<evidence type="ECO:0000259" key="7">
    <source>
        <dbReference type="Pfam" id="PF05154"/>
    </source>
</evidence>
<keyword evidence="9" id="KW-1185">Reference proteome</keyword>
<dbReference type="Proteomes" id="UP000483379">
    <property type="component" value="Unassembled WGS sequence"/>
</dbReference>
<feature type="region of interest" description="Disordered" evidence="5">
    <location>
        <begin position="132"/>
        <end position="179"/>
    </location>
</feature>
<keyword evidence="2 6" id="KW-0812">Transmembrane</keyword>
<comment type="caution">
    <text evidence="8">The sequence shown here is derived from an EMBL/GenBank/DDBJ whole genome shotgun (WGS) entry which is preliminary data.</text>
</comment>
<organism evidence="8 9">
    <name type="scientific">Thiorhodococcus minor</name>
    <dbReference type="NCBI Taxonomy" id="57489"/>
    <lineage>
        <taxon>Bacteria</taxon>
        <taxon>Pseudomonadati</taxon>
        <taxon>Pseudomonadota</taxon>
        <taxon>Gammaproteobacteria</taxon>
        <taxon>Chromatiales</taxon>
        <taxon>Chromatiaceae</taxon>
        <taxon>Thiorhodococcus</taxon>
    </lineage>
</organism>
<feature type="transmembrane region" description="Helical" evidence="6">
    <location>
        <begin position="100"/>
        <end position="119"/>
    </location>
</feature>
<feature type="domain" description="TM2" evidence="7">
    <location>
        <begin position="7"/>
        <end position="54"/>
    </location>
</feature>
<evidence type="ECO:0000256" key="3">
    <source>
        <dbReference type="ARBA" id="ARBA00022989"/>
    </source>
</evidence>
<comment type="subcellular location">
    <subcellularLocation>
        <location evidence="1">Membrane</location>
        <topology evidence="1">Multi-pass membrane protein</topology>
    </subcellularLocation>
</comment>
<evidence type="ECO:0000256" key="4">
    <source>
        <dbReference type="ARBA" id="ARBA00023136"/>
    </source>
</evidence>
<keyword evidence="4 6" id="KW-0472">Membrane</keyword>
<sequence>MQQRDETHSILMGYLLWIFGFLGAHRFYYGKPVTGTIWLFTLGLLLIGWILDLFLIPGMSRRADIKFQRSSVSYNVAWILLTFLGIFGIHRFYMGKWITGLIWLLTGGLFLVGYIYDYWTLNDQIDELSAREAPSGPAPLMRARRHAHERRPGSRLGAGGEQRGQVTSARRPSSRPPPW</sequence>
<evidence type="ECO:0000256" key="2">
    <source>
        <dbReference type="ARBA" id="ARBA00022692"/>
    </source>
</evidence>
<dbReference type="RefSeq" id="WP_164451554.1">
    <property type="nucleotide sequence ID" value="NZ_JAAIJQ010000012.1"/>
</dbReference>